<gene>
    <name evidence="1" type="ORF">Tasa_010_214</name>
</gene>
<accession>A0A0D6MJ56</accession>
<protein>
    <recommendedName>
        <fullName evidence="3">DUF2867 domain-containing protein</fullName>
    </recommendedName>
</protein>
<evidence type="ECO:0000313" key="1">
    <source>
        <dbReference type="EMBL" id="GAN53667.1"/>
    </source>
</evidence>
<sequence length="148" mass="16621">MPRPVADLRASVEAVLGTPPGWFRVLIGIRDRIVAPFGVATSAMLRQELETADRIDFFPVLHAGPDEVMLGARDRHLDFRIAFRRVRARQGELIAATTEVWCHNTLGRVYLALIRPAHRIVVRSMLSRMARQNLQDGSVDSPSLRSRA</sequence>
<evidence type="ECO:0008006" key="3">
    <source>
        <dbReference type="Google" id="ProtNLM"/>
    </source>
</evidence>
<reference evidence="1 2" key="1">
    <citation type="submission" date="2012-10" db="EMBL/GenBank/DDBJ databases">
        <title>Genome sequencing of Tanticharoenia sakaeratensis NBRC 103193.</title>
        <authorList>
            <person name="Azuma Y."/>
            <person name="Hadano H."/>
            <person name="Hirakawa H."/>
            <person name="Matsushita K."/>
        </authorList>
    </citation>
    <scope>NUCLEOTIDE SEQUENCE [LARGE SCALE GENOMIC DNA]</scope>
    <source>
        <strain evidence="1 2">NBRC 103193</strain>
    </source>
</reference>
<organism evidence="1 2">
    <name type="scientific">Tanticharoenia sakaeratensis NBRC 103193</name>
    <dbReference type="NCBI Taxonomy" id="1231623"/>
    <lineage>
        <taxon>Bacteria</taxon>
        <taxon>Pseudomonadati</taxon>
        <taxon>Pseudomonadota</taxon>
        <taxon>Alphaproteobacteria</taxon>
        <taxon>Acetobacterales</taxon>
        <taxon>Acetobacteraceae</taxon>
        <taxon>Tanticharoenia</taxon>
    </lineage>
</organism>
<keyword evidence="2" id="KW-1185">Reference proteome</keyword>
<dbReference type="InterPro" id="IPR021295">
    <property type="entry name" value="DUF2867"/>
</dbReference>
<comment type="caution">
    <text evidence="1">The sequence shown here is derived from an EMBL/GenBank/DDBJ whole genome shotgun (WGS) entry which is preliminary data.</text>
</comment>
<dbReference type="OrthoDB" id="7058586at2"/>
<dbReference type="Proteomes" id="UP000032679">
    <property type="component" value="Unassembled WGS sequence"/>
</dbReference>
<dbReference type="EMBL" id="BALE01000010">
    <property type="protein sequence ID" value="GAN53667.1"/>
    <property type="molecule type" value="Genomic_DNA"/>
</dbReference>
<proteinExistence type="predicted"/>
<name>A0A0D6MJ56_9PROT</name>
<evidence type="ECO:0000313" key="2">
    <source>
        <dbReference type="Proteomes" id="UP000032679"/>
    </source>
</evidence>
<dbReference type="AlphaFoldDB" id="A0A0D6MJ56"/>
<dbReference type="Pfam" id="PF11066">
    <property type="entry name" value="DUF2867"/>
    <property type="match status" value="1"/>
</dbReference>